<evidence type="ECO:0000256" key="2">
    <source>
        <dbReference type="ARBA" id="ARBA00022670"/>
    </source>
</evidence>
<dbReference type="Gene3D" id="3.40.50.200">
    <property type="entry name" value="Peptidase S8/S53 domain"/>
    <property type="match status" value="1"/>
</dbReference>
<proteinExistence type="inferred from homology"/>
<comment type="similarity">
    <text evidence="1 5 6">Belongs to the peptidase S8 family.</text>
</comment>
<dbReference type="PROSITE" id="PS00137">
    <property type="entry name" value="SUBTILASE_HIS"/>
    <property type="match status" value="1"/>
</dbReference>
<evidence type="ECO:0000256" key="4">
    <source>
        <dbReference type="ARBA" id="ARBA00022825"/>
    </source>
</evidence>
<keyword evidence="9" id="KW-1185">Reference proteome</keyword>
<evidence type="ECO:0000313" key="8">
    <source>
        <dbReference type="EMBL" id="SET07875.1"/>
    </source>
</evidence>
<dbReference type="InterPro" id="IPR050131">
    <property type="entry name" value="Peptidase_S8_subtilisin-like"/>
</dbReference>
<dbReference type="Pfam" id="PF00082">
    <property type="entry name" value="Peptidase_S8"/>
    <property type="match status" value="1"/>
</dbReference>
<dbReference type="PROSITE" id="PS00136">
    <property type="entry name" value="SUBTILASE_ASP"/>
    <property type="match status" value="1"/>
</dbReference>
<evidence type="ECO:0000256" key="1">
    <source>
        <dbReference type="ARBA" id="ARBA00011073"/>
    </source>
</evidence>
<dbReference type="GO" id="GO:0006508">
    <property type="term" value="P:proteolysis"/>
    <property type="evidence" value="ECO:0007669"/>
    <property type="project" value="UniProtKB-KW"/>
</dbReference>
<dbReference type="Gene3D" id="2.60.40.1080">
    <property type="match status" value="1"/>
</dbReference>
<dbReference type="AlphaFoldDB" id="A0A1I0BLP0"/>
<evidence type="ECO:0000313" key="9">
    <source>
        <dbReference type="Proteomes" id="UP000199800"/>
    </source>
</evidence>
<feature type="active site" description="Charge relay system" evidence="5">
    <location>
        <position position="187"/>
    </location>
</feature>
<organism evidence="8 9">
    <name type="scientific">[Clostridium] polysaccharolyticum</name>
    <dbReference type="NCBI Taxonomy" id="29364"/>
    <lineage>
        <taxon>Bacteria</taxon>
        <taxon>Bacillati</taxon>
        <taxon>Bacillota</taxon>
        <taxon>Clostridia</taxon>
        <taxon>Lachnospirales</taxon>
        <taxon>Lachnospiraceae</taxon>
    </lineage>
</organism>
<dbReference type="EMBL" id="FOHN01000008">
    <property type="protein sequence ID" value="SET07875.1"/>
    <property type="molecule type" value="Genomic_DNA"/>
</dbReference>
<dbReference type="PROSITE" id="PS51257">
    <property type="entry name" value="PROKAR_LIPOPROTEIN"/>
    <property type="match status" value="1"/>
</dbReference>
<dbReference type="STRING" id="29364.SAMN04487772_1086"/>
<dbReference type="InterPro" id="IPR023828">
    <property type="entry name" value="Peptidase_S8_Ser-AS"/>
</dbReference>
<dbReference type="OrthoDB" id="9798386at2"/>
<evidence type="ECO:0000256" key="5">
    <source>
        <dbReference type="PROSITE-ProRule" id="PRU01240"/>
    </source>
</evidence>
<gene>
    <name evidence="8" type="ORF">SAMN04487772_1086</name>
</gene>
<dbReference type="PROSITE" id="PS00138">
    <property type="entry name" value="SUBTILASE_SER"/>
    <property type="match status" value="1"/>
</dbReference>
<dbReference type="Proteomes" id="UP000199800">
    <property type="component" value="Unassembled WGS sequence"/>
</dbReference>
<dbReference type="PROSITE" id="PS51892">
    <property type="entry name" value="SUBTILASE"/>
    <property type="match status" value="1"/>
</dbReference>
<dbReference type="RefSeq" id="WP_092477488.1">
    <property type="nucleotide sequence ID" value="NZ_FOHN01000008.1"/>
</dbReference>
<dbReference type="CDD" id="cd07473">
    <property type="entry name" value="Peptidases_S8_Subtilisin_like"/>
    <property type="match status" value="1"/>
</dbReference>
<dbReference type="InterPro" id="IPR003343">
    <property type="entry name" value="Big_2"/>
</dbReference>
<dbReference type="SUPFAM" id="SSF52743">
    <property type="entry name" value="Subtilisin-like"/>
    <property type="match status" value="1"/>
</dbReference>
<dbReference type="PANTHER" id="PTHR43806:SF11">
    <property type="entry name" value="CEREVISIN-RELATED"/>
    <property type="match status" value="1"/>
</dbReference>
<keyword evidence="2 5" id="KW-0645">Protease</keyword>
<accession>A0A1I0BLP0</accession>
<dbReference type="GO" id="GO:0004252">
    <property type="term" value="F:serine-type endopeptidase activity"/>
    <property type="evidence" value="ECO:0007669"/>
    <property type="project" value="UniProtKB-UniRule"/>
</dbReference>
<evidence type="ECO:0000256" key="6">
    <source>
        <dbReference type="RuleBase" id="RU003355"/>
    </source>
</evidence>
<keyword evidence="4 5" id="KW-0720">Serine protease</keyword>
<dbReference type="SMART" id="SM00635">
    <property type="entry name" value="BID_2"/>
    <property type="match status" value="1"/>
</dbReference>
<feature type="active site" description="Charge relay system" evidence="5">
    <location>
        <position position="242"/>
    </location>
</feature>
<dbReference type="InterPro" id="IPR022398">
    <property type="entry name" value="Peptidase_S8_His-AS"/>
</dbReference>
<dbReference type="InterPro" id="IPR000209">
    <property type="entry name" value="Peptidase_S8/S53_dom"/>
</dbReference>
<sequence length="635" mass="70270">MNKKSWNMLLCILLIISCVMGQINVIQAKEETKHSGQYELSQFRNNEMLIKFTSDCKEEWKDKMTGKCHLTILKSEKGYVLAKADNKKELQDAQISLNKDTYVQWVQPNFQYELASITHSGTYKNGNITFSKNQWGLMNDGTLQFTEESSYRESLIQAKQGIDGNVIPLWEAVSGKEGKSVTVAVVDTGVDIKHPGLQGRLWKNKKEIPDDGIDNDKNGYKDDYDGWNAYNHDSDVTDESDHGTHCAGIIAANGNQDVWGVTGKSKVKIMPVKVFSDSKKGDPDTCIATSYSILWGLEYAQANGADICNISLGMEDLDTGLRDFMLESKMLFVCAAGNDGEEIEYMPNYPAYYNFSNIISVANIRCDGRLHKSSTYSKKRVGVAAPGSEIYSTLPNKEYGYLTGTSMAAPYVTGVAALLYSYTNRMNAASAKKQIIQNATKLESIEKKVSGGLVNAYAAYVKDVSAPSIQYRTNVYKSKGYATVDLSVRDYGNAGVKNVRWLKGERTIRSFKKGRNGTRVSDSGKIRVNKTGVYTIYTMDKSGNETVRKVTVKIPVPARVDIKKTTVLLKRGTHYVLKPVAVPSGVYAKYTFMSSDKRIAAVDAKGNVTGKRAGAATITIKTQNGKKRTCKIKVL</sequence>
<reference evidence="8 9" key="1">
    <citation type="submission" date="2016-10" db="EMBL/GenBank/DDBJ databases">
        <authorList>
            <person name="de Groot N.N."/>
        </authorList>
    </citation>
    <scope>NUCLEOTIDE SEQUENCE [LARGE SCALE GENOMIC DNA]</scope>
    <source>
        <strain evidence="8 9">DSM 1801</strain>
    </source>
</reference>
<dbReference type="PRINTS" id="PR00723">
    <property type="entry name" value="SUBTILISIN"/>
</dbReference>
<evidence type="ECO:0000256" key="3">
    <source>
        <dbReference type="ARBA" id="ARBA00022801"/>
    </source>
</evidence>
<dbReference type="InterPro" id="IPR008964">
    <property type="entry name" value="Invasin/intimin_cell_adhesion"/>
</dbReference>
<feature type="active site" description="Charge relay system" evidence="5">
    <location>
        <position position="406"/>
    </location>
</feature>
<name>A0A1I0BLP0_9FIRM</name>
<dbReference type="InterPro" id="IPR036852">
    <property type="entry name" value="Peptidase_S8/S53_dom_sf"/>
</dbReference>
<dbReference type="InterPro" id="IPR034204">
    <property type="entry name" value="PfSUB1-like_cat_dom"/>
</dbReference>
<protein>
    <submittedName>
        <fullName evidence="8">Serine protease, subtilisin family</fullName>
    </submittedName>
</protein>
<dbReference type="Pfam" id="PF02368">
    <property type="entry name" value="Big_2"/>
    <property type="match status" value="1"/>
</dbReference>
<feature type="domain" description="BIG2" evidence="7">
    <location>
        <begin position="556"/>
        <end position="632"/>
    </location>
</feature>
<evidence type="ECO:0000259" key="7">
    <source>
        <dbReference type="SMART" id="SM00635"/>
    </source>
</evidence>
<dbReference type="InterPro" id="IPR023827">
    <property type="entry name" value="Peptidase_S8_Asp-AS"/>
</dbReference>
<keyword evidence="3 5" id="KW-0378">Hydrolase</keyword>
<dbReference type="SUPFAM" id="SSF49373">
    <property type="entry name" value="Invasin/intimin cell-adhesion fragments"/>
    <property type="match status" value="1"/>
</dbReference>
<dbReference type="PANTHER" id="PTHR43806">
    <property type="entry name" value="PEPTIDASE S8"/>
    <property type="match status" value="1"/>
</dbReference>
<dbReference type="InterPro" id="IPR015500">
    <property type="entry name" value="Peptidase_S8_subtilisin-rel"/>
</dbReference>